<dbReference type="GO" id="GO:0046961">
    <property type="term" value="F:proton-transporting ATPase activity, rotational mechanism"/>
    <property type="evidence" value="ECO:0007669"/>
    <property type="project" value="InterPro"/>
</dbReference>
<feature type="coiled-coil region" evidence="4">
    <location>
        <begin position="14"/>
        <end position="61"/>
    </location>
</feature>
<evidence type="ECO:0000256" key="1">
    <source>
        <dbReference type="ARBA" id="ARBA00005901"/>
    </source>
</evidence>
<evidence type="ECO:0000313" key="6">
    <source>
        <dbReference type="Proteomes" id="UP000265515"/>
    </source>
</evidence>
<dbReference type="STRING" id="69332.A0A388K6M6"/>
<evidence type="ECO:0000313" key="5">
    <source>
        <dbReference type="EMBL" id="GBG65687.1"/>
    </source>
</evidence>
<accession>A0A388K6M6</accession>
<dbReference type="InterPro" id="IPR002842">
    <property type="entry name" value="ATPase_V1_Esu"/>
</dbReference>
<evidence type="ECO:0000256" key="4">
    <source>
        <dbReference type="SAM" id="Coils"/>
    </source>
</evidence>
<keyword evidence="6" id="KW-1185">Reference proteome</keyword>
<dbReference type="AlphaFoldDB" id="A0A388K6M6"/>
<organism evidence="5 6">
    <name type="scientific">Chara braunii</name>
    <name type="common">Braun's stonewort</name>
    <dbReference type="NCBI Taxonomy" id="69332"/>
    <lineage>
        <taxon>Eukaryota</taxon>
        <taxon>Viridiplantae</taxon>
        <taxon>Streptophyta</taxon>
        <taxon>Charophyceae</taxon>
        <taxon>Charales</taxon>
        <taxon>Characeae</taxon>
        <taxon>Chara</taxon>
    </lineage>
</organism>
<keyword evidence="2" id="KW-0813">Transport</keyword>
<dbReference type="OMA" id="QHMMAFI"/>
<dbReference type="InterPro" id="IPR038495">
    <property type="entry name" value="ATPase_E_C"/>
</dbReference>
<dbReference type="GO" id="GO:0033178">
    <property type="term" value="C:proton-transporting two-sector ATPase complex, catalytic domain"/>
    <property type="evidence" value="ECO:0007669"/>
    <property type="project" value="InterPro"/>
</dbReference>
<dbReference type="PANTHER" id="PTHR45715">
    <property type="entry name" value="ATPASE H+-TRANSPORTING V1 SUBUNIT E1A-RELATED"/>
    <property type="match status" value="1"/>
</dbReference>
<reference evidence="5 6" key="1">
    <citation type="journal article" date="2018" name="Cell">
        <title>The Chara Genome: Secondary Complexity and Implications for Plant Terrestrialization.</title>
        <authorList>
            <person name="Nishiyama T."/>
            <person name="Sakayama H."/>
            <person name="Vries J.D."/>
            <person name="Buschmann H."/>
            <person name="Saint-Marcoux D."/>
            <person name="Ullrich K.K."/>
            <person name="Haas F.B."/>
            <person name="Vanderstraeten L."/>
            <person name="Becker D."/>
            <person name="Lang D."/>
            <person name="Vosolsobe S."/>
            <person name="Rombauts S."/>
            <person name="Wilhelmsson P.K.I."/>
            <person name="Janitza P."/>
            <person name="Kern R."/>
            <person name="Heyl A."/>
            <person name="Rumpler F."/>
            <person name="Villalobos L.I.A.C."/>
            <person name="Clay J.M."/>
            <person name="Skokan R."/>
            <person name="Toyoda A."/>
            <person name="Suzuki Y."/>
            <person name="Kagoshima H."/>
            <person name="Schijlen E."/>
            <person name="Tajeshwar N."/>
            <person name="Catarino B."/>
            <person name="Hetherington A.J."/>
            <person name="Saltykova A."/>
            <person name="Bonnot C."/>
            <person name="Breuninger H."/>
            <person name="Symeonidi A."/>
            <person name="Radhakrishnan G.V."/>
            <person name="Van Nieuwerburgh F."/>
            <person name="Deforce D."/>
            <person name="Chang C."/>
            <person name="Karol K.G."/>
            <person name="Hedrich R."/>
            <person name="Ulvskov P."/>
            <person name="Glockner G."/>
            <person name="Delwiche C.F."/>
            <person name="Petrasek J."/>
            <person name="Van de Peer Y."/>
            <person name="Friml J."/>
            <person name="Beilby M."/>
            <person name="Dolan L."/>
            <person name="Kohara Y."/>
            <person name="Sugano S."/>
            <person name="Fujiyama A."/>
            <person name="Delaux P.-M."/>
            <person name="Quint M."/>
            <person name="TheiBen G."/>
            <person name="Hagemann M."/>
            <person name="Harholt J."/>
            <person name="Dunand C."/>
            <person name="Zachgo S."/>
            <person name="Langdale J."/>
            <person name="Maumus F."/>
            <person name="Straeten D.V.D."/>
            <person name="Gould S.B."/>
            <person name="Rensing S.A."/>
        </authorList>
    </citation>
    <scope>NUCLEOTIDE SEQUENCE [LARGE SCALE GENOMIC DNA]</scope>
    <source>
        <strain evidence="5 6">S276</strain>
    </source>
</reference>
<dbReference type="OrthoDB" id="10263003at2759"/>
<dbReference type="Gene3D" id="6.10.250.1620">
    <property type="match status" value="1"/>
</dbReference>
<proteinExistence type="inferred from homology"/>
<keyword evidence="3" id="KW-0406">Ion transport</keyword>
<dbReference type="EMBL" id="BFEA01000064">
    <property type="protein sequence ID" value="GBG65687.1"/>
    <property type="molecule type" value="Genomic_DNA"/>
</dbReference>
<protein>
    <submittedName>
        <fullName evidence="5">Uncharacterized protein</fullName>
    </submittedName>
</protein>
<dbReference type="HAMAP" id="MF_00311">
    <property type="entry name" value="ATP_synth_E_arch"/>
    <property type="match status" value="1"/>
</dbReference>
<evidence type="ECO:0000256" key="3">
    <source>
        <dbReference type="ARBA" id="ARBA00023065"/>
    </source>
</evidence>
<evidence type="ECO:0000256" key="2">
    <source>
        <dbReference type="ARBA" id="ARBA00022448"/>
    </source>
</evidence>
<comment type="similarity">
    <text evidence="1">Belongs to the V-ATPase E subunit family.</text>
</comment>
<dbReference type="Pfam" id="PF01991">
    <property type="entry name" value="vATP-synt_E"/>
    <property type="match status" value="1"/>
</dbReference>
<keyword evidence="4" id="KW-0175">Coiled coil</keyword>
<sequence length="234" mass="26691">MNDAEVSRQVQQMVQFIRQEAEEKANEIMLASEEEFNIEKLQLVEAEKQKIRKEFERKEKQVETRKKIEYSTQLNVSRLKLLQAQDDIVRAMKSRAERQLTSISDDPDVYQQLLKGLIVQGLVRLREPAVRLRCREIDLPLVEEVVQPAIDDYVAISGVPVPPDVFVDQEIFLPPPPTGSDDDTVYCSGGVLMGSKDWRIVCSNTLDARLDIAFKQNLPEVRKKLFGTSLYAGA</sequence>
<gene>
    <name evidence="5" type="ORF">CBR_g51987</name>
</gene>
<dbReference type="Proteomes" id="UP000265515">
    <property type="component" value="Unassembled WGS sequence"/>
</dbReference>
<dbReference type="Gene3D" id="3.30.2320.30">
    <property type="entry name" value="ATP synthase, E subunit, C-terminal"/>
    <property type="match status" value="1"/>
</dbReference>
<name>A0A388K6M6_CHABU</name>
<dbReference type="SUPFAM" id="SSF160527">
    <property type="entry name" value="V-type ATPase subunit E-like"/>
    <property type="match status" value="1"/>
</dbReference>
<dbReference type="Gramene" id="GBG65687">
    <property type="protein sequence ID" value="GBG65687"/>
    <property type="gene ID" value="CBR_g51987"/>
</dbReference>
<comment type="caution">
    <text evidence="5">The sequence shown here is derived from an EMBL/GenBank/DDBJ whole genome shotgun (WGS) entry which is preliminary data.</text>
</comment>